<gene>
    <name evidence="1" type="ORF">DEO72_LG9g2115</name>
</gene>
<sequence length="134" mass="14052">MQLQVLLTVCDAVVRCNCSSDKVNGGGCFSHKHGASVPFAAVVQWWLLDRALVAQMWSAVGTVSVEAVFTAALCFSAMLLASMAGVTRAGGGCSQVQAVLRGGGAMQEWRGGGAMQEWCGGALQLWFLQGAWLV</sequence>
<evidence type="ECO:0000313" key="2">
    <source>
        <dbReference type="Proteomes" id="UP000501690"/>
    </source>
</evidence>
<organism evidence="1 2">
    <name type="scientific">Vigna unguiculata</name>
    <name type="common">Cowpea</name>
    <dbReference type="NCBI Taxonomy" id="3917"/>
    <lineage>
        <taxon>Eukaryota</taxon>
        <taxon>Viridiplantae</taxon>
        <taxon>Streptophyta</taxon>
        <taxon>Embryophyta</taxon>
        <taxon>Tracheophyta</taxon>
        <taxon>Spermatophyta</taxon>
        <taxon>Magnoliopsida</taxon>
        <taxon>eudicotyledons</taxon>
        <taxon>Gunneridae</taxon>
        <taxon>Pentapetalae</taxon>
        <taxon>rosids</taxon>
        <taxon>fabids</taxon>
        <taxon>Fabales</taxon>
        <taxon>Fabaceae</taxon>
        <taxon>Papilionoideae</taxon>
        <taxon>50 kb inversion clade</taxon>
        <taxon>NPAAA clade</taxon>
        <taxon>indigoferoid/millettioid clade</taxon>
        <taxon>Phaseoleae</taxon>
        <taxon>Vigna</taxon>
    </lineage>
</organism>
<dbReference type="Proteomes" id="UP000501690">
    <property type="component" value="Linkage Group LG9"/>
</dbReference>
<name>A0A4D6N3N4_VIGUN</name>
<protein>
    <submittedName>
        <fullName evidence="1">Uncharacterized protein</fullName>
    </submittedName>
</protein>
<reference evidence="1 2" key="1">
    <citation type="submission" date="2019-04" db="EMBL/GenBank/DDBJ databases">
        <title>An improved genome assembly and genetic linkage map for asparagus bean, Vigna unguiculata ssp. sesquipedialis.</title>
        <authorList>
            <person name="Xia Q."/>
            <person name="Zhang R."/>
            <person name="Dong Y."/>
        </authorList>
    </citation>
    <scope>NUCLEOTIDE SEQUENCE [LARGE SCALE GENOMIC DNA]</scope>
    <source>
        <tissue evidence="1">Leaf</tissue>
    </source>
</reference>
<evidence type="ECO:0000313" key="1">
    <source>
        <dbReference type="EMBL" id="QCE07099.1"/>
    </source>
</evidence>
<keyword evidence="2" id="KW-1185">Reference proteome</keyword>
<dbReference type="EMBL" id="CP039353">
    <property type="protein sequence ID" value="QCE07099.1"/>
    <property type="molecule type" value="Genomic_DNA"/>
</dbReference>
<accession>A0A4D6N3N4</accession>
<proteinExistence type="predicted"/>
<dbReference type="AlphaFoldDB" id="A0A4D6N3N4"/>